<evidence type="ECO:0000256" key="1">
    <source>
        <dbReference type="ARBA" id="ARBA00022737"/>
    </source>
</evidence>
<feature type="compositionally biased region" description="Low complexity" evidence="4">
    <location>
        <begin position="8"/>
        <end position="29"/>
    </location>
</feature>
<feature type="compositionally biased region" description="Polar residues" evidence="4">
    <location>
        <begin position="30"/>
        <end position="39"/>
    </location>
</feature>
<keyword evidence="1" id="KW-0677">Repeat</keyword>
<dbReference type="PROSITE" id="PS50102">
    <property type="entry name" value="RRM"/>
    <property type="match status" value="1"/>
</dbReference>
<proteinExistence type="predicted"/>
<evidence type="ECO:0000259" key="5">
    <source>
        <dbReference type="PROSITE" id="PS50102"/>
    </source>
</evidence>
<dbReference type="InterPro" id="IPR000504">
    <property type="entry name" value="RRM_dom"/>
</dbReference>
<protein>
    <recommendedName>
        <fullName evidence="5">RRM domain-containing protein</fullName>
    </recommendedName>
</protein>
<feature type="region of interest" description="Disordered" evidence="4">
    <location>
        <begin position="95"/>
        <end position="158"/>
    </location>
</feature>
<feature type="compositionally biased region" description="Polar residues" evidence="4">
    <location>
        <begin position="140"/>
        <end position="156"/>
    </location>
</feature>
<dbReference type="SMART" id="SM00360">
    <property type="entry name" value="RRM"/>
    <property type="match status" value="2"/>
</dbReference>
<keyword evidence="2 3" id="KW-0694">RNA-binding</keyword>
<dbReference type="AlphaFoldDB" id="A0A4Q1BF80"/>
<feature type="domain" description="RRM" evidence="5">
    <location>
        <begin position="216"/>
        <end position="272"/>
    </location>
</feature>
<evidence type="ECO:0000256" key="3">
    <source>
        <dbReference type="PROSITE-ProRule" id="PRU00176"/>
    </source>
</evidence>
<dbReference type="Gene3D" id="3.30.70.330">
    <property type="match status" value="2"/>
</dbReference>
<dbReference type="EMBL" id="SDIL01000198">
    <property type="protein sequence ID" value="RXK34751.1"/>
    <property type="molecule type" value="Genomic_DNA"/>
</dbReference>
<feature type="compositionally biased region" description="Polar residues" evidence="4">
    <location>
        <begin position="112"/>
        <end position="121"/>
    </location>
</feature>
<dbReference type="OrthoDB" id="271725at2759"/>
<dbReference type="GO" id="GO:0003723">
    <property type="term" value="F:RNA binding"/>
    <property type="evidence" value="ECO:0007669"/>
    <property type="project" value="UniProtKB-UniRule"/>
</dbReference>
<evidence type="ECO:0000313" key="7">
    <source>
        <dbReference type="Proteomes" id="UP000289152"/>
    </source>
</evidence>
<dbReference type="CDD" id="cd00590">
    <property type="entry name" value="RRM_SF"/>
    <property type="match status" value="1"/>
</dbReference>
<feature type="region of interest" description="Disordered" evidence="4">
    <location>
        <begin position="508"/>
        <end position="546"/>
    </location>
</feature>
<dbReference type="InterPro" id="IPR035979">
    <property type="entry name" value="RBD_domain_sf"/>
</dbReference>
<dbReference type="STRING" id="5217.A0A4Q1BF80"/>
<dbReference type="Proteomes" id="UP000289152">
    <property type="component" value="Unassembled WGS sequence"/>
</dbReference>
<comment type="caution">
    <text evidence="6">The sequence shown here is derived from an EMBL/GenBank/DDBJ whole genome shotgun (WGS) entry which is preliminary data.</text>
</comment>
<reference evidence="6 7" key="1">
    <citation type="submission" date="2016-06" db="EMBL/GenBank/DDBJ databases">
        <title>Evolution of pathogenesis and genome organization in the Tremellales.</title>
        <authorList>
            <person name="Cuomo C."/>
            <person name="Litvintseva A."/>
            <person name="Heitman J."/>
            <person name="Chen Y."/>
            <person name="Sun S."/>
            <person name="Springer D."/>
            <person name="Dromer F."/>
            <person name="Young S."/>
            <person name="Zeng Q."/>
            <person name="Chapman S."/>
            <person name="Gujja S."/>
            <person name="Saif S."/>
            <person name="Birren B."/>
        </authorList>
    </citation>
    <scope>NUCLEOTIDE SEQUENCE [LARGE SCALE GENOMIC DNA]</scope>
    <source>
        <strain evidence="6 7">ATCC 28783</strain>
    </source>
</reference>
<accession>A0A4Q1BF80</accession>
<name>A0A4Q1BF80_TREME</name>
<evidence type="ECO:0000256" key="4">
    <source>
        <dbReference type="SAM" id="MobiDB-lite"/>
    </source>
</evidence>
<feature type="compositionally biased region" description="Polar residues" evidence="4">
    <location>
        <begin position="60"/>
        <end position="76"/>
    </location>
</feature>
<feature type="region of interest" description="Disordered" evidence="4">
    <location>
        <begin position="1"/>
        <end position="79"/>
    </location>
</feature>
<dbReference type="SUPFAM" id="SSF54928">
    <property type="entry name" value="RNA-binding domain, RBD"/>
    <property type="match status" value="2"/>
</dbReference>
<dbReference type="InterPro" id="IPR012677">
    <property type="entry name" value="Nucleotide-bd_a/b_plait_sf"/>
</dbReference>
<sequence>MTANTSQPFPSSSPAPTESSKSTTSSSHPNYATSISSFMTEEDSRHNDINGTRALGKTDSAATVTITPPNQKSGSRVASCFGQGWHSTMLSPSSVIMEDTSFPGPIDGPRSRSPSTPNLPSDAQRAAAFNPAPGTERRLPNQQQASARSGIITDTPSCCGPSKHLASFSPVDGRSLAHSPSDSVLVTGFHAKNDGFGQYLGTKESLVGLGSMGQGRNVYIPHFNKSMTQHQLHEFAREFGTVMSVKINNDLGPHAFVQFLFHEHASAFMRSLLALGIDCEFGREDWNTEYRALEDRQSSNMYIQGLAPDDTDADVRELVKPAVIVSCKRLTDCQGNLRDICMARVQSREQADHVIRKLDGKSHPRTGAKLSLRIADSEAQKELKKVRNLHTGKPGSNEHLGFSHSNSFEVLREPAYDFYSGDMQSSRSDLVLRQQQLFAELEAISAALSNIPLPPSDLPLTPDTPSAPAYHHRHTSSNASYEVSGGTYTHRFPNNPFTPWPATPTVSRTVSTSSMSGNTALGHRRSTATLATQSHNPARLLWGEDR</sequence>
<dbReference type="PANTHER" id="PTHR24012">
    <property type="entry name" value="RNA BINDING PROTEIN"/>
    <property type="match status" value="1"/>
</dbReference>
<evidence type="ECO:0000313" key="6">
    <source>
        <dbReference type="EMBL" id="RXK34751.1"/>
    </source>
</evidence>
<dbReference type="Pfam" id="PF00076">
    <property type="entry name" value="RRM_1"/>
    <property type="match status" value="1"/>
</dbReference>
<keyword evidence="7" id="KW-1185">Reference proteome</keyword>
<gene>
    <name evidence="6" type="ORF">M231_07993</name>
</gene>
<dbReference type="VEuPathDB" id="FungiDB:TREMEDRAFT_60177"/>
<evidence type="ECO:0000256" key="2">
    <source>
        <dbReference type="ARBA" id="ARBA00022884"/>
    </source>
</evidence>
<organism evidence="6 7">
    <name type="scientific">Tremella mesenterica</name>
    <name type="common">Jelly fungus</name>
    <dbReference type="NCBI Taxonomy" id="5217"/>
    <lineage>
        <taxon>Eukaryota</taxon>
        <taxon>Fungi</taxon>
        <taxon>Dikarya</taxon>
        <taxon>Basidiomycota</taxon>
        <taxon>Agaricomycotina</taxon>
        <taxon>Tremellomycetes</taxon>
        <taxon>Tremellales</taxon>
        <taxon>Tremellaceae</taxon>
        <taxon>Tremella</taxon>
    </lineage>
</organism>
<dbReference type="InParanoid" id="A0A4Q1BF80"/>
<feature type="compositionally biased region" description="Polar residues" evidence="4">
    <location>
        <begin position="527"/>
        <end position="536"/>
    </location>
</feature>